<feature type="transmembrane region" description="Helical" evidence="1">
    <location>
        <begin position="20"/>
        <end position="38"/>
    </location>
</feature>
<dbReference type="InterPro" id="IPR003848">
    <property type="entry name" value="DUF218"/>
</dbReference>
<evidence type="ECO:0000259" key="2">
    <source>
        <dbReference type="Pfam" id="PF02698"/>
    </source>
</evidence>
<dbReference type="STRING" id="1117379.BABA_04804"/>
<dbReference type="Pfam" id="PF02698">
    <property type="entry name" value="DUF218"/>
    <property type="match status" value="1"/>
</dbReference>
<keyword evidence="1" id="KW-0812">Transmembrane</keyword>
<dbReference type="eggNOG" id="COG1434">
    <property type="taxonomic scope" value="Bacteria"/>
</dbReference>
<dbReference type="InterPro" id="IPR014729">
    <property type="entry name" value="Rossmann-like_a/b/a_fold"/>
</dbReference>
<organism evidence="3 4">
    <name type="scientific">Neobacillus bataviensis LMG 21833</name>
    <dbReference type="NCBI Taxonomy" id="1117379"/>
    <lineage>
        <taxon>Bacteria</taxon>
        <taxon>Bacillati</taxon>
        <taxon>Bacillota</taxon>
        <taxon>Bacilli</taxon>
        <taxon>Bacillales</taxon>
        <taxon>Bacillaceae</taxon>
        <taxon>Neobacillus</taxon>
    </lineage>
</organism>
<dbReference type="Proteomes" id="UP000006316">
    <property type="component" value="Unassembled WGS sequence"/>
</dbReference>
<proteinExistence type="predicted"/>
<evidence type="ECO:0000313" key="4">
    <source>
        <dbReference type="Proteomes" id="UP000006316"/>
    </source>
</evidence>
<dbReference type="Gene3D" id="3.40.50.620">
    <property type="entry name" value="HUPs"/>
    <property type="match status" value="1"/>
</dbReference>
<evidence type="ECO:0000313" key="3">
    <source>
        <dbReference type="EMBL" id="EKN70732.1"/>
    </source>
</evidence>
<dbReference type="CDD" id="cd06259">
    <property type="entry name" value="YdcF-like"/>
    <property type="match status" value="1"/>
</dbReference>
<keyword evidence="4" id="KW-1185">Reference proteome</keyword>
<feature type="domain" description="DUF218" evidence="2">
    <location>
        <begin position="51"/>
        <end position="191"/>
    </location>
</feature>
<name>K6DDX0_9BACI</name>
<dbReference type="AlphaFoldDB" id="K6DDX0"/>
<accession>K6DDX0</accession>
<dbReference type="PANTHER" id="PTHR30336:SF4">
    <property type="entry name" value="ENVELOPE BIOGENESIS FACTOR ELYC"/>
    <property type="match status" value="1"/>
</dbReference>
<keyword evidence="1" id="KW-1133">Transmembrane helix</keyword>
<dbReference type="EMBL" id="AJLS01000036">
    <property type="protein sequence ID" value="EKN70732.1"/>
    <property type="molecule type" value="Genomic_DNA"/>
</dbReference>
<dbReference type="InterPro" id="IPR051599">
    <property type="entry name" value="Cell_Envelope_Assoc"/>
</dbReference>
<dbReference type="GO" id="GO:0000270">
    <property type="term" value="P:peptidoglycan metabolic process"/>
    <property type="evidence" value="ECO:0007669"/>
    <property type="project" value="TreeGrafter"/>
</dbReference>
<protein>
    <recommendedName>
        <fullName evidence="2">DUF218 domain-containing protein</fullName>
    </recommendedName>
</protein>
<dbReference type="GO" id="GO:0043164">
    <property type="term" value="P:Gram-negative-bacterium-type cell wall biogenesis"/>
    <property type="evidence" value="ECO:0007669"/>
    <property type="project" value="TreeGrafter"/>
</dbReference>
<sequence>MTLGNGLEWMKKKKRIGSIFRILVILGLIYAGFLQYKISQSSNVDTPKNADYLIVLGARVKGTVPTLAFASRINAAAKYALENQDTIIIASGGKGSGEEISEAESIKRELVKQGINESMIMLEDRSTDTYENIHFSKKLIPREAKSGLVVTNTFHLYRALSIARDQGLDVQGLPAKTPLKAVIKSYTREYLAITKFYLKRYIL</sequence>
<comment type="caution">
    <text evidence="3">The sequence shown here is derived from an EMBL/GenBank/DDBJ whole genome shotgun (WGS) entry which is preliminary data.</text>
</comment>
<gene>
    <name evidence="3" type="ORF">BABA_04804</name>
</gene>
<keyword evidence="1" id="KW-0472">Membrane</keyword>
<dbReference type="PANTHER" id="PTHR30336">
    <property type="entry name" value="INNER MEMBRANE PROTEIN, PROBABLE PERMEASE"/>
    <property type="match status" value="1"/>
</dbReference>
<dbReference type="GO" id="GO:0005886">
    <property type="term" value="C:plasma membrane"/>
    <property type="evidence" value="ECO:0007669"/>
    <property type="project" value="TreeGrafter"/>
</dbReference>
<reference evidence="3 4" key="1">
    <citation type="journal article" date="2012" name="Front. Microbiol.">
        <title>Redundancy and modularity in membrane-associated dissimilatory nitrate reduction in Bacillus.</title>
        <authorList>
            <person name="Heylen K."/>
            <person name="Keltjens J."/>
        </authorList>
    </citation>
    <scope>NUCLEOTIDE SEQUENCE [LARGE SCALE GENOMIC DNA]</scope>
    <source>
        <strain evidence="4">LMG 21833T</strain>
    </source>
</reference>
<dbReference type="PATRIC" id="fig|1117379.3.peg.997"/>
<evidence type="ECO:0000256" key="1">
    <source>
        <dbReference type="SAM" id="Phobius"/>
    </source>
</evidence>